<gene>
    <name evidence="7" type="ORF">CLEP1334_LOCUS29447</name>
</gene>
<evidence type="ECO:0000256" key="1">
    <source>
        <dbReference type="ARBA" id="ARBA00008517"/>
    </source>
</evidence>
<evidence type="ECO:0000259" key="6">
    <source>
        <dbReference type="PROSITE" id="PS00028"/>
    </source>
</evidence>
<evidence type="ECO:0000256" key="2">
    <source>
        <dbReference type="ARBA" id="ARBA00022723"/>
    </source>
</evidence>
<dbReference type="SMART" id="SM01253">
    <property type="entry name" value="Kin17_mid"/>
    <property type="match status" value="1"/>
</dbReference>
<dbReference type="InterPro" id="IPR013087">
    <property type="entry name" value="Znf_C2H2_type"/>
</dbReference>
<dbReference type="SUPFAM" id="SSF57667">
    <property type="entry name" value="beta-beta-alpha zinc fingers"/>
    <property type="match status" value="1"/>
</dbReference>
<dbReference type="PROSITE" id="PS00028">
    <property type="entry name" value="ZINC_FINGER_C2H2_1"/>
    <property type="match status" value="1"/>
</dbReference>
<feature type="region of interest" description="Disordered" evidence="5">
    <location>
        <begin position="180"/>
        <end position="203"/>
    </location>
</feature>
<dbReference type="AlphaFoldDB" id="A0A7S0JKZ7"/>
<dbReference type="Pfam" id="PF25092">
    <property type="entry name" value="SH3_KIN17_C"/>
    <property type="match status" value="1"/>
</dbReference>
<dbReference type="GO" id="GO:0006260">
    <property type="term" value="P:DNA replication"/>
    <property type="evidence" value="ECO:0007669"/>
    <property type="project" value="TreeGrafter"/>
</dbReference>
<comment type="similarity">
    <text evidence="1">Belongs to the KIN17 family.</text>
</comment>
<dbReference type="PANTHER" id="PTHR12805:SF0">
    <property type="entry name" value="DNA_RNA-BINDING PROTEIN KIN17"/>
    <property type="match status" value="1"/>
</dbReference>
<dbReference type="FunFam" id="2.30.30.30:FF:000021">
    <property type="entry name" value="DNA/RNA-binding protein KIN17, putative"/>
    <property type="match status" value="1"/>
</dbReference>
<dbReference type="Pfam" id="PF18131">
    <property type="entry name" value="KN17_SH3"/>
    <property type="match status" value="1"/>
</dbReference>
<keyword evidence="4" id="KW-0862">Zinc</keyword>
<dbReference type="Gene3D" id="2.30.30.30">
    <property type="match status" value="1"/>
</dbReference>
<feature type="region of interest" description="Disordered" evidence="5">
    <location>
        <begin position="233"/>
        <end position="261"/>
    </location>
</feature>
<dbReference type="Gene3D" id="2.30.30.140">
    <property type="match status" value="1"/>
</dbReference>
<dbReference type="GO" id="GO:0008270">
    <property type="term" value="F:zinc ion binding"/>
    <property type="evidence" value="ECO:0007669"/>
    <property type="project" value="UniProtKB-KW"/>
</dbReference>
<feature type="compositionally biased region" description="Basic and acidic residues" evidence="5">
    <location>
        <begin position="180"/>
        <end position="190"/>
    </location>
</feature>
<dbReference type="InterPro" id="IPR041995">
    <property type="entry name" value="KOW_KIN17"/>
</dbReference>
<keyword evidence="3" id="KW-0863">Zinc-finger</keyword>
<dbReference type="PANTHER" id="PTHR12805">
    <property type="entry name" value="KIN17 KIN, ANTIGENIC DETERMINANT OF RECA PROTEIN HOMOLOG"/>
    <property type="match status" value="1"/>
</dbReference>
<dbReference type="Pfam" id="PF25095">
    <property type="entry name" value="C2H2-zf_KIN17"/>
    <property type="match status" value="1"/>
</dbReference>
<feature type="compositionally biased region" description="Gly residues" evidence="5">
    <location>
        <begin position="233"/>
        <end position="248"/>
    </location>
</feature>
<evidence type="ECO:0000256" key="4">
    <source>
        <dbReference type="ARBA" id="ARBA00022833"/>
    </source>
</evidence>
<dbReference type="FunFam" id="1.10.10.2030:FF:000001">
    <property type="entry name" value="DNA/RNA-binding protein KIN17, putative"/>
    <property type="match status" value="1"/>
</dbReference>
<dbReference type="GO" id="GO:0006974">
    <property type="term" value="P:DNA damage response"/>
    <property type="evidence" value="ECO:0007669"/>
    <property type="project" value="TreeGrafter"/>
</dbReference>
<dbReference type="InterPro" id="IPR036236">
    <property type="entry name" value="Znf_C2H2_sf"/>
</dbReference>
<feature type="compositionally biased region" description="Basic and acidic residues" evidence="5">
    <location>
        <begin position="250"/>
        <end position="259"/>
    </location>
</feature>
<protein>
    <recommendedName>
        <fullName evidence="6">C2H2-type domain-containing protein</fullName>
    </recommendedName>
</protein>
<organism evidence="7">
    <name type="scientific">Calcidiscus leptoporus</name>
    <dbReference type="NCBI Taxonomy" id="127549"/>
    <lineage>
        <taxon>Eukaryota</taxon>
        <taxon>Haptista</taxon>
        <taxon>Haptophyta</taxon>
        <taxon>Prymnesiophyceae</taxon>
        <taxon>Coccolithales</taxon>
        <taxon>Calcidiscaceae</taxon>
        <taxon>Calcidiscus</taxon>
    </lineage>
</organism>
<evidence type="ECO:0000256" key="5">
    <source>
        <dbReference type="SAM" id="MobiDB-lite"/>
    </source>
</evidence>
<dbReference type="InterPro" id="IPR056767">
    <property type="entry name" value="C2H2-Znf_KIN17"/>
</dbReference>
<keyword evidence="2" id="KW-0479">Metal-binding</keyword>
<feature type="domain" description="C2H2-type" evidence="6">
    <location>
        <begin position="32"/>
        <end position="54"/>
    </location>
</feature>
<dbReference type="GO" id="GO:0005634">
    <property type="term" value="C:nucleus"/>
    <property type="evidence" value="ECO:0007669"/>
    <property type="project" value="TreeGrafter"/>
</dbReference>
<dbReference type="InterPro" id="IPR037321">
    <property type="entry name" value="KIN17-like"/>
</dbReference>
<evidence type="ECO:0000313" key="7">
    <source>
        <dbReference type="EMBL" id="CAD8554156.1"/>
    </source>
</evidence>
<name>A0A7S0JKZ7_9EUKA</name>
<accession>A0A7S0JKZ7</accession>
<dbReference type="Pfam" id="PF10357">
    <property type="entry name" value="WH_KIN17"/>
    <property type="match status" value="1"/>
</dbReference>
<dbReference type="InterPro" id="IPR041330">
    <property type="entry name" value="KN17_SH3"/>
</dbReference>
<dbReference type="CDD" id="cd13155">
    <property type="entry name" value="KOW_KIN17"/>
    <property type="match status" value="1"/>
</dbReference>
<sequence length="409" mass="46011">MGGKDKNGGFLAPKSIANRIKARGLQKLRWYCQMCNKQCRDENGFKCHCMSESHQRQMAMFSENSTTYMDEFSKEFEAGMMEIIGRKARSQRCNANQIYKEYISDKNHFHMNATIWETLTDFVMYLGRTGKCEVDQTEKGWFVTYIDRDPEKLRMLEARAKRERSELDSEEKHMRDLERQVKAAREHDDGSEAAATELQRADPSEKVAFGMAASAKPASGKAKSTCALFGDEQGGAGSSSGGVRGGADGRQAEGHRAEGRPQVSAIQALMEQEKRQKERNEAQLSSRPTRSEYWLCRGIIVKVMNKKLREGKYYKQKGTVEKVVEEDMAHVRMHASGDLIKVEQEELETVIPSEGGRVLLVNGPHRGARAKLLSINIDDFCVKVQVESGALAGRELAAVDYEDVCKLSE</sequence>
<dbReference type="InterPro" id="IPR019447">
    <property type="entry name" value="DNA/RNA-bd_Kin17_WH-like_dom"/>
</dbReference>
<dbReference type="InterPro" id="IPR014722">
    <property type="entry name" value="Rib_uL2_dom2"/>
</dbReference>
<reference evidence="7" key="1">
    <citation type="submission" date="2021-01" db="EMBL/GenBank/DDBJ databases">
        <authorList>
            <person name="Corre E."/>
            <person name="Pelletier E."/>
            <person name="Niang G."/>
            <person name="Scheremetjew M."/>
            <person name="Finn R."/>
            <person name="Kale V."/>
            <person name="Holt S."/>
            <person name="Cochrane G."/>
            <person name="Meng A."/>
            <person name="Brown T."/>
            <person name="Cohen L."/>
        </authorList>
    </citation>
    <scope>NUCLEOTIDE SEQUENCE</scope>
    <source>
        <strain evidence="7">RCC1130</strain>
    </source>
</reference>
<proteinExistence type="inferred from homology"/>
<dbReference type="EMBL" id="HBER01058951">
    <property type="protein sequence ID" value="CAD8554156.1"/>
    <property type="molecule type" value="Transcribed_RNA"/>
</dbReference>
<dbReference type="Gene3D" id="1.10.10.2030">
    <property type="entry name" value="DNA/RNA-binding protein Kin17, conserved domain"/>
    <property type="match status" value="1"/>
</dbReference>
<dbReference type="GO" id="GO:0003690">
    <property type="term" value="F:double-stranded DNA binding"/>
    <property type="evidence" value="ECO:0007669"/>
    <property type="project" value="TreeGrafter"/>
</dbReference>
<dbReference type="InterPro" id="IPR038254">
    <property type="entry name" value="KIN17_WH-like_sf"/>
</dbReference>
<evidence type="ECO:0000256" key="3">
    <source>
        <dbReference type="ARBA" id="ARBA00022771"/>
    </source>
</evidence>